<gene>
    <name evidence="1" type="ORF">MENTE1834_LOCUS16402</name>
</gene>
<dbReference type="Proteomes" id="UP001497535">
    <property type="component" value="Unassembled WGS sequence"/>
</dbReference>
<name>A0ACB0YUB0_MELEN</name>
<evidence type="ECO:0000313" key="2">
    <source>
        <dbReference type="Proteomes" id="UP001497535"/>
    </source>
</evidence>
<accession>A0ACB0YUB0</accession>
<comment type="caution">
    <text evidence="1">The sequence shown here is derived from an EMBL/GenBank/DDBJ whole genome shotgun (WGS) entry which is preliminary data.</text>
</comment>
<organism evidence="1 2">
    <name type="scientific">Meloidogyne enterolobii</name>
    <name type="common">Root-knot nematode worm</name>
    <name type="synonym">Meloidogyne mayaguensis</name>
    <dbReference type="NCBI Taxonomy" id="390850"/>
    <lineage>
        <taxon>Eukaryota</taxon>
        <taxon>Metazoa</taxon>
        <taxon>Ecdysozoa</taxon>
        <taxon>Nematoda</taxon>
        <taxon>Chromadorea</taxon>
        <taxon>Rhabditida</taxon>
        <taxon>Tylenchina</taxon>
        <taxon>Tylenchomorpha</taxon>
        <taxon>Tylenchoidea</taxon>
        <taxon>Meloidogynidae</taxon>
        <taxon>Meloidogyninae</taxon>
        <taxon>Meloidogyne</taxon>
    </lineage>
</organism>
<protein>
    <submittedName>
        <fullName evidence="1">Uncharacterized protein</fullName>
    </submittedName>
</protein>
<proteinExistence type="predicted"/>
<sequence>MPVVQSDTIPTAGATGFNHNFETKDVSIQYRGSMNAVIERVLLTCNEEEQYLVKVLIAQCRRPELGDKFSSRHGQKGVCGLISPQQDMPFDQNGTVPDLIMNPHGYPSRMTVGKLMELLSGKNALMGEPRQWRLHYGTAFGGDDVNSVSQNLAKFGYNFLGKDMLTSGITGQQMSAYIYFGPIYYQKLKHMVIDKMHARSKGPRAVLTRQPTEGRAREGGLRLGEMERDCLIAYGSSMLLTERLMVSSDQFVVEVCTECGLMGYDGWCQYCKKSSASMAKIKIPYACKLLFQELQSMNIVPRLQTAKYTDVIQT</sequence>
<keyword evidence="2" id="KW-1185">Reference proteome</keyword>
<evidence type="ECO:0000313" key="1">
    <source>
        <dbReference type="EMBL" id="CAK5062071.1"/>
    </source>
</evidence>
<dbReference type="EMBL" id="CAVMJV010000018">
    <property type="protein sequence ID" value="CAK5062071.1"/>
    <property type="molecule type" value="Genomic_DNA"/>
</dbReference>
<reference evidence="1" key="1">
    <citation type="submission" date="2023-11" db="EMBL/GenBank/DDBJ databases">
        <authorList>
            <person name="Poullet M."/>
        </authorList>
    </citation>
    <scope>NUCLEOTIDE SEQUENCE</scope>
    <source>
        <strain evidence="1">E1834</strain>
    </source>
</reference>